<dbReference type="STRING" id="1380566.A0A179FYM2"/>
<keyword evidence="1" id="KW-0732">Signal</keyword>
<dbReference type="InterPro" id="IPR052158">
    <property type="entry name" value="INH-QAR"/>
</dbReference>
<protein>
    <submittedName>
        <fullName evidence="3">ThiJ/PfpI family protein</fullName>
    </submittedName>
</protein>
<sequence>MKFNLISCLVGVSAASAVCRAEGNNPPEPPKNYAVAMYNSFDIIDVFGPIDVLFYLSLMKQLNLNLIAETMDPVWMRPPNQELNKFDSNFTAAFKPTHTYDNPPDNVEVLIVPGGLGMRFGNSSDIAVDYVRKTYPKLKYLLTICTGAGIAAKAGVLDGKRATTNKSAWKEVMPLGPKVKWVSPARWTIDGNIWTSSGVTSGFDLIFEFIDKIYDKEVSRKIQGAVEHVRAKDACDDPFAEWHKVPPTGDCKASS</sequence>
<proteinExistence type="predicted"/>
<dbReference type="RefSeq" id="XP_018147024.1">
    <property type="nucleotide sequence ID" value="XM_018282517.1"/>
</dbReference>
<gene>
    <name evidence="3" type="ORF">VFPPC_02947</name>
</gene>
<dbReference type="Proteomes" id="UP000078397">
    <property type="component" value="Unassembled WGS sequence"/>
</dbReference>
<keyword evidence="4" id="KW-1185">Reference proteome</keyword>
<feature type="domain" description="DJ-1/PfpI" evidence="2">
    <location>
        <begin position="92"/>
        <end position="211"/>
    </location>
</feature>
<evidence type="ECO:0000313" key="4">
    <source>
        <dbReference type="Proteomes" id="UP000078397"/>
    </source>
</evidence>
<dbReference type="SUPFAM" id="SSF52317">
    <property type="entry name" value="Class I glutamine amidotransferase-like"/>
    <property type="match status" value="1"/>
</dbReference>
<dbReference type="OrthoDB" id="543156at2759"/>
<feature type="chain" id="PRO_5008102193" evidence="1">
    <location>
        <begin position="22"/>
        <end position="255"/>
    </location>
</feature>
<evidence type="ECO:0000256" key="1">
    <source>
        <dbReference type="SAM" id="SignalP"/>
    </source>
</evidence>
<evidence type="ECO:0000313" key="3">
    <source>
        <dbReference type="EMBL" id="OAQ70487.1"/>
    </source>
</evidence>
<dbReference type="GeneID" id="28846511"/>
<comment type="caution">
    <text evidence="3">The sequence shown here is derived from an EMBL/GenBank/DDBJ whole genome shotgun (WGS) entry which is preliminary data.</text>
</comment>
<dbReference type="KEGG" id="pchm:VFPPC_02947"/>
<name>A0A179FYM2_METCM</name>
<dbReference type="CDD" id="cd03139">
    <property type="entry name" value="GATase1_PfpI_2"/>
    <property type="match status" value="1"/>
</dbReference>
<organism evidence="3 4">
    <name type="scientific">Pochonia chlamydosporia 170</name>
    <dbReference type="NCBI Taxonomy" id="1380566"/>
    <lineage>
        <taxon>Eukaryota</taxon>
        <taxon>Fungi</taxon>
        <taxon>Dikarya</taxon>
        <taxon>Ascomycota</taxon>
        <taxon>Pezizomycotina</taxon>
        <taxon>Sordariomycetes</taxon>
        <taxon>Hypocreomycetidae</taxon>
        <taxon>Hypocreales</taxon>
        <taxon>Clavicipitaceae</taxon>
        <taxon>Pochonia</taxon>
    </lineage>
</organism>
<dbReference type="InterPro" id="IPR029062">
    <property type="entry name" value="Class_I_gatase-like"/>
</dbReference>
<dbReference type="EMBL" id="LSBJ02000002">
    <property type="protein sequence ID" value="OAQ70487.1"/>
    <property type="molecule type" value="Genomic_DNA"/>
</dbReference>
<dbReference type="PANTHER" id="PTHR43130">
    <property type="entry name" value="ARAC-FAMILY TRANSCRIPTIONAL REGULATOR"/>
    <property type="match status" value="1"/>
</dbReference>
<accession>A0A179FYM2</accession>
<evidence type="ECO:0000259" key="2">
    <source>
        <dbReference type="Pfam" id="PF01965"/>
    </source>
</evidence>
<dbReference type="AlphaFoldDB" id="A0A179FYM2"/>
<dbReference type="Pfam" id="PF01965">
    <property type="entry name" value="DJ-1_PfpI"/>
    <property type="match status" value="1"/>
</dbReference>
<dbReference type="PANTHER" id="PTHR43130:SF15">
    <property type="entry name" value="THIJ_PFPI FAMILY PROTEIN (AFU_ORTHOLOGUE AFUA_5G14240)"/>
    <property type="match status" value="1"/>
</dbReference>
<reference evidence="3 4" key="1">
    <citation type="journal article" date="2016" name="PLoS Pathog.">
        <title>Biosynthesis of antibiotic leucinostatins in bio-control fungus Purpureocillium lilacinum and their inhibition on phytophthora revealed by genome mining.</title>
        <authorList>
            <person name="Wang G."/>
            <person name="Liu Z."/>
            <person name="Lin R."/>
            <person name="Li E."/>
            <person name="Mao Z."/>
            <person name="Ling J."/>
            <person name="Yang Y."/>
            <person name="Yin W.B."/>
            <person name="Xie B."/>
        </authorList>
    </citation>
    <scope>NUCLEOTIDE SEQUENCE [LARGE SCALE GENOMIC DNA]</scope>
    <source>
        <strain evidence="3">170</strain>
    </source>
</reference>
<feature type="signal peptide" evidence="1">
    <location>
        <begin position="1"/>
        <end position="21"/>
    </location>
</feature>
<dbReference type="Gene3D" id="3.40.50.880">
    <property type="match status" value="1"/>
</dbReference>
<dbReference type="InterPro" id="IPR002818">
    <property type="entry name" value="DJ-1/PfpI"/>
</dbReference>